<evidence type="ECO:0000313" key="14">
    <source>
        <dbReference type="RefSeq" id="XP_006039223.1"/>
    </source>
</evidence>
<dbReference type="SUPFAM" id="SSF81321">
    <property type="entry name" value="Family A G protein-coupled receptor-like"/>
    <property type="match status" value="1"/>
</dbReference>
<keyword evidence="11" id="KW-0716">Sensory transduction</keyword>
<evidence type="ECO:0000259" key="12">
    <source>
        <dbReference type="PROSITE" id="PS50262"/>
    </source>
</evidence>
<dbReference type="FunFam" id="1.20.1070.10:FF:000013">
    <property type="entry name" value="Olfactory receptor"/>
    <property type="match status" value="1"/>
</dbReference>
<dbReference type="InParanoid" id="A0A1U7SYQ1"/>
<feature type="transmembrane region" description="Helical" evidence="11">
    <location>
        <begin position="198"/>
        <end position="223"/>
    </location>
</feature>
<dbReference type="eggNOG" id="ENOG502RDVH">
    <property type="taxonomic scope" value="Eukaryota"/>
</dbReference>
<evidence type="ECO:0000256" key="5">
    <source>
        <dbReference type="ARBA" id="ARBA00022989"/>
    </source>
</evidence>
<dbReference type="KEGG" id="asn:102381118"/>
<keyword evidence="5 11" id="KW-1133">Transmembrane helix</keyword>
<dbReference type="Pfam" id="PF13853">
    <property type="entry name" value="7tm_4"/>
    <property type="match status" value="1"/>
</dbReference>
<evidence type="ECO:0000256" key="8">
    <source>
        <dbReference type="ARBA" id="ARBA00023170"/>
    </source>
</evidence>
<dbReference type="AlphaFoldDB" id="A0A1U7SYQ1"/>
<dbReference type="InterPro" id="IPR017452">
    <property type="entry name" value="GPCR_Rhodpsn_7TM"/>
</dbReference>
<sequence>MENRTAVMEFILMGCTSNPQLQPLLFVVLLLTYILTIAGNIIIIIVTLVDHRLQAPMYFFLRNFSILEIGFTSAVSPKALAILASNRKTISLPACFTQTFFYFMLGTTESFLLAAMSFDRYVAICNPLRYTTIMNSQVRTLLVLGSWIGGFFLIIGPAVLLFQMPFCGPNVINHFFCDNTPLLKLACANTRLLESMSFVVAVFSLLGCFTITVVSYISIVTTVMQMPSTTRRQKAFSTCASHLIVVSITYGSCIFMYVRPTRDSKLDFSKGVSVLNTMVTPLLNPFIYSLRNKQVQVAIRDLFGKSGVFPKEPKKLIRLSPLSLFQT</sequence>
<protein>
    <recommendedName>
        <fullName evidence="11">Olfactory receptor</fullName>
    </recommendedName>
</protein>
<proteinExistence type="inferred from homology"/>
<feature type="transmembrane region" description="Helical" evidence="11">
    <location>
        <begin position="140"/>
        <end position="162"/>
    </location>
</feature>
<dbReference type="InterPro" id="IPR000725">
    <property type="entry name" value="Olfact_rcpt"/>
</dbReference>
<comment type="similarity">
    <text evidence="10">Belongs to the G-protein coupled receptor 1 family.</text>
</comment>
<name>A0A1U7SYQ1_ALLSI</name>
<evidence type="ECO:0000313" key="13">
    <source>
        <dbReference type="Proteomes" id="UP000189705"/>
    </source>
</evidence>
<keyword evidence="6 10" id="KW-0297">G-protein coupled receptor</keyword>
<accession>A0A1U7SYQ1</accession>
<feature type="transmembrane region" description="Helical" evidence="11">
    <location>
        <begin position="60"/>
        <end position="80"/>
    </location>
</feature>
<feature type="transmembrane region" description="Helical" evidence="11">
    <location>
        <begin position="24"/>
        <end position="48"/>
    </location>
</feature>
<keyword evidence="7 11" id="KW-0472">Membrane</keyword>
<dbReference type="PRINTS" id="PR00237">
    <property type="entry name" value="GPCRRHODOPSN"/>
</dbReference>
<dbReference type="GeneID" id="102381118"/>
<evidence type="ECO:0000256" key="1">
    <source>
        <dbReference type="ARBA" id="ARBA00004651"/>
    </source>
</evidence>
<feature type="transmembrane region" description="Helical" evidence="11">
    <location>
        <begin position="100"/>
        <end position="119"/>
    </location>
</feature>
<reference evidence="14" key="1">
    <citation type="submission" date="2025-08" db="UniProtKB">
        <authorList>
            <consortium name="RefSeq"/>
        </authorList>
    </citation>
    <scope>IDENTIFICATION</scope>
</reference>
<dbReference type="PROSITE" id="PS00237">
    <property type="entry name" value="G_PROTEIN_RECEP_F1_1"/>
    <property type="match status" value="1"/>
</dbReference>
<dbReference type="RefSeq" id="XP_006039223.1">
    <property type="nucleotide sequence ID" value="XM_006039161.1"/>
</dbReference>
<feature type="domain" description="G-protein coupled receptors family 1 profile" evidence="12">
    <location>
        <begin position="39"/>
        <end position="288"/>
    </location>
</feature>
<dbReference type="Gene3D" id="1.20.1070.10">
    <property type="entry name" value="Rhodopsin 7-helix transmembrane proteins"/>
    <property type="match status" value="1"/>
</dbReference>
<keyword evidence="3 10" id="KW-0812">Transmembrane</keyword>
<dbReference type="GO" id="GO:0004930">
    <property type="term" value="F:G protein-coupled receptor activity"/>
    <property type="evidence" value="ECO:0007669"/>
    <property type="project" value="UniProtKB-KW"/>
</dbReference>
<dbReference type="GO" id="GO:0005886">
    <property type="term" value="C:plasma membrane"/>
    <property type="evidence" value="ECO:0007669"/>
    <property type="project" value="UniProtKB-SubCell"/>
</dbReference>
<dbReference type="OrthoDB" id="9902777at2759"/>
<evidence type="ECO:0000256" key="10">
    <source>
        <dbReference type="RuleBase" id="RU000688"/>
    </source>
</evidence>
<dbReference type="InterPro" id="IPR000276">
    <property type="entry name" value="GPCR_Rhodpsn"/>
</dbReference>
<evidence type="ECO:0000256" key="6">
    <source>
        <dbReference type="ARBA" id="ARBA00023040"/>
    </source>
</evidence>
<keyword evidence="9 10" id="KW-0807">Transducer</keyword>
<dbReference type="CDD" id="cd15912">
    <property type="entry name" value="7tmA_OR6C-like"/>
    <property type="match status" value="1"/>
</dbReference>
<evidence type="ECO:0000256" key="9">
    <source>
        <dbReference type="ARBA" id="ARBA00023224"/>
    </source>
</evidence>
<keyword evidence="8 10" id="KW-0675">Receptor</keyword>
<evidence type="ECO:0000256" key="2">
    <source>
        <dbReference type="ARBA" id="ARBA00022475"/>
    </source>
</evidence>
<dbReference type="Proteomes" id="UP000189705">
    <property type="component" value="Unplaced"/>
</dbReference>
<organism evidence="13 14">
    <name type="scientific">Alligator sinensis</name>
    <name type="common">Chinese alligator</name>
    <dbReference type="NCBI Taxonomy" id="38654"/>
    <lineage>
        <taxon>Eukaryota</taxon>
        <taxon>Metazoa</taxon>
        <taxon>Chordata</taxon>
        <taxon>Craniata</taxon>
        <taxon>Vertebrata</taxon>
        <taxon>Euteleostomi</taxon>
        <taxon>Archelosauria</taxon>
        <taxon>Archosauria</taxon>
        <taxon>Crocodylia</taxon>
        <taxon>Alligatoridae</taxon>
        <taxon>Alligatorinae</taxon>
        <taxon>Alligator</taxon>
    </lineage>
</organism>
<evidence type="ECO:0000256" key="11">
    <source>
        <dbReference type="RuleBase" id="RU363047"/>
    </source>
</evidence>
<dbReference type="PRINTS" id="PR00245">
    <property type="entry name" value="OLFACTORYR"/>
</dbReference>
<feature type="transmembrane region" description="Helical" evidence="11">
    <location>
        <begin position="270"/>
        <end position="290"/>
    </location>
</feature>
<feature type="transmembrane region" description="Helical" evidence="11">
    <location>
        <begin position="235"/>
        <end position="258"/>
    </location>
</feature>
<gene>
    <name evidence="14" type="primary">LOC102381118</name>
</gene>
<evidence type="ECO:0000256" key="4">
    <source>
        <dbReference type="ARBA" id="ARBA00022725"/>
    </source>
</evidence>
<evidence type="ECO:0000256" key="7">
    <source>
        <dbReference type="ARBA" id="ARBA00023136"/>
    </source>
</evidence>
<dbReference type="PANTHER" id="PTHR26454">
    <property type="entry name" value="OLFACTORY RECEPTOR"/>
    <property type="match status" value="1"/>
</dbReference>
<keyword evidence="4 11" id="KW-0552">Olfaction</keyword>
<keyword evidence="13" id="KW-1185">Reference proteome</keyword>
<dbReference type="GO" id="GO:0004984">
    <property type="term" value="F:olfactory receptor activity"/>
    <property type="evidence" value="ECO:0007669"/>
    <property type="project" value="InterPro"/>
</dbReference>
<dbReference type="PANTHER" id="PTHR26454:SF18">
    <property type="entry name" value="OLFACTORY RECEPTOR 6C76"/>
    <property type="match status" value="1"/>
</dbReference>
<keyword evidence="2 11" id="KW-1003">Cell membrane</keyword>
<dbReference type="InterPro" id="IPR047132">
    <property type="entry name" value="Olfact_rcpt_6C-like"/>
</dbReference>
<evidence type="ECO:0000256" key="3">
    <source>
        <dbReference type="ARBA" id="ARBA00022692"/>
    </source>
</evidence>
<dbReference type="PROSITE" id="PS50262">
    <property type="entry name" value="G_PROTEIN_RECEP_F1_2"/>
    <property type="match status" value="1"/>
</dbReference>
<comment type="subcellular location">
    <subcellularLocation>
        <location evidence="1 11">Cell membrane</location>
        <topology evidence="1 11">Multi-pass membrane protein</topology>
    </subcellularLocation>
</comment>